<dbReference type="InterPro" id="IPR000241">
    <property type="entry name" value="RlmKL-like_Mtase"/>
</dbReference>
<dbReference type="PANTHER" id="PTHR47313:SF1">
    <property type="entry name" value="RIBOSOMAL RNA LARGE SUBUNIT METHYLTRANSFERASE K_L"/>
    <property type="match status" value="1"/>
</dbReference>
<dbReference type="PROSITE" id="PS00092">
    <property type="entry name" value="N6_MTASE"/>
    <property type="match status" value="1"/>
</dbReference>
<evidence type="ECO:0000256" key="2">
    <source>
        <dbReference type="ARBA" id="ARBA00022679"/>
    </source>
</evidence>
<dbReference type="EMBL" id="JALEMU010000018">
    <property type="protein sequence ID" value="MCI5754837.1"/>
    <property type="molecule type" value="Genomic_DNA"/>
</dbReference>
<evidence type="ECO:0000313" key="6">
    <source>
        <dbReference type="EMBL" id="MCI5754837.1"/>
    </source>
</evidence>
<accession>A0AAE3FH71</accession>
<dbReference type="PANTHER" id="PTHR47313">
    <property type="entry name" value="RIBOSOMAL RNA LARGE SUBUNIT METHYLTRANSFERASE K/L"/>
    <property type="match status" value="1"/>
</dbReference>
<dbReference type="GO" id="GO:0008990">
    <property type="term" value="F:rRNA (guanine-N2-)-methyltransferase activity"/>
    <property type="evidence" value="ECO:0007669"/>
    <property type="project" value="TreeGrafter"/>
</dbReference>
<keyword evidence="2" id="KW-0808">Transferase</keyword>
<comment type="caution">
    <text evidence="6">The sequence shown here is derived from an EMBL/GenBank/DDBJ whole genome shotgun (WGS) entry which is preliminary data.</text>
</comment>
<dbReference type="Gene3D" id="3.40.50.150">
    <property type="entry name" value="Vaccinia Virus protein VP39"/>
    <property type="match status" value="1"/>
</dbReference>
<dbReference type="InterPro" id="IPR054170">
    <property type="entry name" value="RlmL_1st"/>
</dbReference>
<dbReference type="Pfam" id="PF22020">
    <property type="entry name" value="RlmL_1st"/>
    <property type="match status" value="1"/>
</dbReference>
<dbReference type="GO" id="GO:0070043">
    <property type="term" value="F:rRNA (guanine-N7-)-methyltransferase activity"/>
    <property type="evidence" value="ECO:0007669"/>
    <property type="project" value="TreeGrafter"/>
</dbReference>
<evidence type="ECO:0000259" key="5">
    <source>
        <dbReference type="Pfam" id="PF22020"/>
    </source>
</evidence>
<dbReference type="PROSITE" id="PS01261">
    <property type="entry name" value="UPF0020"/>
    <property type="match status" value="1"/>
</dbReference>
<sequence>MEKQTFIATCLFGLEKLVGEELDALGCTRLGTIDGRVRFEAPASEIPWLNINLRYAERLLIEVGRCPAPDFDTLFEGVRSMPWEDYIGRNDQFPVKGHSIKSRLVSLPDCQRIIKKAAAKRLGGAYGLEYLPETGVKYQIEFFIFKDEASLMIDTSGTPLHKRGYRPVSTEAPLRETLAAAMAKIARPRENVLFRDPMCGSGTIAIEAAMIMTNTAPGINRGFAAEEFPWLDGKLWDDARDRALDAIAETEFEAYASDISPEAVKIAAENVRRAGMAKHIKVFAEDALKIKTEGRRGTIVCNPPYGERLSTVKEAEQLYRAMGRHFATLDSWQIYVLTSDDYFERLYGRRADAVRRLYNGMIRCNYYQFFKNRH</sequence>
<dbReference type="Proteomes" id="UP001139365">
    <property type="component" value="Unassembled WGS sequence"/>
</dbReference>
<feature type="domain" description="Ribosomal RNA large subunit methyltransferase K/L-like methyltransferase" evidence="3">
    <location>
        <begin position="163"/>
        <end position="367"/>
    </location>
</feature>
<dbReference type="InterPro" id="IPR053943">
    <property type="entry name" value="RlmKL-like_Mtase_CS"/>
</dbReference>
<feature type="domain" description="THUMP" evidence="4">
    <location>
        <begin position="70"/>
        <end position="154"/>
    </location>
</feature>
<evidence type="ECO:0000313" key="7">
    <source>
        <dbReference type="Proteomes" id="UP001139365"/>
    </source>
</evidence>
<dbReference type="Pfam" id="PF02926">
    <property type="entry name" value="THUMP"/>
    <property type="match status" value="1"/>
</dbReference>
<dbReference type="CDD" id="cd11715">
    <property type="entry name" value="THUMP_AdoMetMT"/>
    <property type="match status" value="1"/>
</dbReference>
<organism evidence="6 7">
    <name type="scientific">Candidatus Colimorpha enterica</name>
    <dbReference type="NCBI Taxonomy" id="3083063"/>
    <lineage>
        <taxon>Bacteria</taxon>
        <taxon>Pseudomonadati</taxon>
        <taxon>Bacteroidota</taxon>
        <taxon>Bacteroidia</taxon>
        <taxon>Bacteroidales</taxon>
        <taxon>Candidatus Colimorpha</taxon>
    </lineage>
</organism>
<dbReference type="InterPro" id="IPR002052">
    <property type="entry name" value="DNA_methylase_N6_adenine_CS"/>
</dbReference>
<reference evidence="6 7" key="1">
    <citation type="submission" date="2022-03" db="EMBL/GenBank/DDBJ databases">
        <title>Metagenome-assembled genomes from swine fecal metagenomes.</title>
        <authorList>
            <person name="Holman D.B."/>
            <person name="Kommadath A."/>
        </authorList>
    </citation>
    <scope>NUCLEOTIDE SEQUENCE [LARGE SCALE GENOMIC DNA]</scope>
    <source>
        <strain evidence="6">SUG147</strain>
    </source>
</reference>
<keyword evidence="1 6" id="KW-0489">Methyltransferase</keyword>
<dbReference type="GO" id="GO:0003723">
    <property type="term" value="F:RNA binding"/>
    <property type="evidence" value="ECO:0007669"/>
    <property type="project" value="InterPro"/>
</dbReference>
<dbReference type="InterPro" id="IPR029063">
    <property type="entry name" value="SAM-dependent_MTases_sf"/>
</dbReference>
<proteinExistence type="predicted"/>
<evidence type="ECO:0000256" key="1">
    <source>
        <dbReference type="ARBA" id="ARBA00022603"/>
    </source>
</evidence>
<dbReference type="InterPro" id="IPR004114">
    <property type="entry name" value="THUMP_dom"/>
</dbReference>
<dbReference type="Pfam" id="PF01170">
    <property type="entry name" value="UPF0020"/>
    <property type="match status" value="1"/>
</dbReference>
<feature type="domain" description="RlmL ferredoxin-like" evidence="5">
    <location>
        <begin position="5"/>
        <end position="60"/>
    </location>
</feature>
<dbReference type="Gene3D" id="3.30.2130.30">
    <property type="match status" value="1"/>
</dbReference>
<evidence type="ECO:0000259" key="4">
    <source>
        <dbReference type="Pfam" id="PF02926"/>
    </source>
</evidence>
<dbReference type="SUPFAM" id="SSF53335">
    <property type="entry name" value="S-adenosyl-L-methionine-dependent methyltransferases"/>
    <property type="match status" value="1"/>
</dbReference>
<protein>
    <submittedName>
        <fullName evidence="6">Class I SAM-dependent RNA methyltransferase</fullName>
    </submittedName>
</protein>
<name>A0AAE3FH71_9BACT</name>
<dbReference type="AlphaFoldDB" id="A0AAE3FH71"/>
<evidence type="ECO:0000259" key="3">
    <source>
        <dbReference type="Pfam" id="PF01170"/>
    </source>
</evidence>
<gene>
    <name evidence="6" type="ORF">MR241_00900</name>
</gene>